<organism evidence="2 3">
    <name type="scientific">Methylomagnum ishizawai</name>
    <dbReference type="NCBI Taxonomy" id="1760988"/>
    <lineage>
        <taxon>Bacteria</taxon>
        <taxon>Pseudomonadati</taxon>
        <taxon>Pseudomonadota</taxon>
        <taxon>Gammaproteobacteria</taxon>
        <taxon>Methylococcales</taxon>
        <taxon>Methylococcaceae</taxon>
        <taxon>Methylomagnum</taxon>
    </lineage>
</organism>
<dbReference type="Pfam" id="PF03259">
    <property type="entry name" value="Robl_LC7"/>
    <property type="match status" value="1"/>
</dbReference>
<name>A0A1Y6D165_9GAMM</name>
<dbReference type="AlphaFoldDB" id="A0A1Y6D165"/>
<evidence type="ECO:0000259" key="1">
    <source>
        <dbReference type="SMART" id="SM00960"/>
    </source>
</evidence>
<reference evidence="2 3" key="1">
    <citation type="submission" date="2016-12" db="EMBL/GenBank/DDBJ databases">
        <authorList>
            <person name="Song W.-J."/>
            <person name="Kurnit D.M."/>
        </authorList>
    </citation>
    <scope>NUCLEOTIDE SEQUENCE [LARGE SCALE GENOMIC DNA]</scope>
    <source>
        <strain evidence="2 3">175</strain>
    </source>
</reference>
<proteinExistence type="predicted"/>
<evidence type="ECO:0000313" key="3">
    <source>
        <dbReference type="Proteomes" id="UP000192923"/>
    </source>
</evidence>
<evidence type="ECO:0000313" key="2">
    <source>
        <dbReference type="EMBL" id="SMF96668.1"/>
    </source>
</evidence>
<dbReference type="RefSeq" id="WP_085215530.1">
    <property type="nucleotide sequence ID" value="NZ_FXAM01000001.1"/>
</dbReference>
<dbReference type="Proteomes" id="UP000192923">
    <property type="component" value="Unassembled WGS sequence"/>
</dbReference>
<accession>A0A1Y6D165</accession>
<dbReference type="SUPFAM" id="SSF103196">
    <property type="entry name" value="Roadblock/LC7 domain"/>
    <property type="match status" value="1"/>
</dbReference>
<dbReference type="STRING" id="1760988.SAMN02949497_4074"/>
<dbReference type="Gene3D" id="3.30.450.30">
    <property type="entry name" value="Dynein light chain 2a, cytoplasmic"/>
    <property type="match status" value="1"/>
</dbReference>
<keyword evidence="3" id="KW-1185">Reference proteome</keyword>
<dbReference type="InterPro" id="IPR004942">
    <property type="entry name" value="Roadblock/LAMTOR2_dom"/>
</dbReference>
<dbReference type="SMART" id="SM00960">
    <property type="entry name" value="Robl_LC7"/>
    <property type="match status" value="1"/>
</dbReference>
<sequence>MHTQPLSDILSQLNTASSDIAASAIVSEDGLAITLAGTPPLDFDQDEISAFSAALFHLGHRAMERFVGGDFERIMVKSRSGYLLAVPAAQDLILTALAKPEAALEPVFAEMGRAVHRIHAADTA</sequence>
<dbReference type="EMBL" id="FXAM01000001">
    <property type="protein sequence ID" value="SMF96668.1"/>
    <property type="molecule type" value="Genomic_DNA"/>
</dbReference>
<feature type="domain" description="Roadblock/LAMTOR2" evidence="1">
    <location>
        <begin position="6"/>
        <end position="98"/>
    </location>
</feature>
<gene>
    <name evidence="2" type="ORF">SAMN02949497_4074</name>
</gene>
<protein>
    <recommendedName>
        <fullName evidence="1">Roadblock/LAMTOR2 domain-containing protein</fullName>
    </recommendedName>
</protein>